<accession>A0A0A9ESR9</accession>
<proteinExistence type="predicted"/>
<name>A0A0A9ESR9_ARUDO</name>
<evidence type="ECO:0000313" key="1">
    <source>
        <dbReference type="EMBL" id="JAE03800.1"/>
    </source>
</evidence>
<sequence length="29" mass="3481">MIKVHFSQEFLKLHYFKEFLEATLPPTVS</sequence>
<reference evidence="1" key="1">
    <citation type="submission" date="2014-09" db="EMBL/GenBank/DDBJ databases">
        <authorList>
            <person name="Magalhaes I.L.F."/>
            <person name="Oliveira U."/>
            <person name="Santos F.R."/>
            <person name="Vidigal T.H.D.A."/>
            <person name="Brescovit A.D."/>
            <person name="Santos A.J."/>
        </authorList>
    </citation>
    <scope>NUCLEOTIDE SEQUENCE</scope>
    <source>
        <tissue evidence="1">Shoot tissue taken approximately 20 cm above the soil surface</tissue>
    </source>
</reference>
<reference evidence="1" key="2">
    <citation type="journal article" date="2015" name="Data Brief">
        <title>Shoot transcriptome of the giant reed, Arundo donax.</title>
        <authorList>
            <person name="Barrero R.A."/>
            <person name="Guerrero F.D."/>
            <person name="Moolhuijzen P."/>
            <person name="Goolsby J.A."/>
            <person name="Tidwell J."/>
            <person name="Bellgard S.E."/>
            <person name="Bellgard M.I."/>
        </authorList>
    </citation>
    <scope>NUCLEOTIDE SEQUENCE</scope>
    <source>
        <tissue evidence="1">Shoot tissue taken approximately 20 cm above the soil surface</tissue>
    </source>
</reference>
<protein>
    <submittedName>
        <fullName evidence="1">Uncharacterized protein</fullName>
    </submittedName>
</protein>
<dbReference type="AlphaFoldDB" id="A0A0A9ESR9"/>
<organism evidence="1">
    <name type="scientific">Arundo donax</name>
    <name type="common">Giant reed</name>
    <name type="synonym">Donax arundinaceus</name>
    <dbReference type="NCBI Taxonomy" id="35708"/>
    <lineage>
        <taxon>Eukaryota</taxon>
        <taxon>Viridiplantae</taxon>
        <taxon>Streptophyta</taxon>
        <taxon>Embryophyta</taxon>
        <taxon>Tracheophyta</taxon>
        <taxon>Spermatophyta</taxon>
        <taxon>Magnoliopsida</taxon>
        <taxon>Liliopsida</taxon>
        <taxon>Poales</taxon>
        <taxon>Poaceae</taxon>
        <taxon>PACMAD clade</taxon>
        <taxon>Arundinoideae</taxon>
        <taxon>Arundineae</taxon>
        <taxon>Arundo</taxon>
    </lineage>
</organism>
<dbReference type="EMBL" id="GBRH01194096">
    <property type="protein sequence ID" value="JAE03800.1"/>
    <property type="molecule type" value="Transcribed_RNA"/>
</dbReference>